<evidence type="ECO:0008006" key="3">
    <source>
        <dbReference type="Google" id="ProtNLM"/>
    </source>
</evidence>
<name>A0A8E7AW85_9EURY</name>
<dbReference type="AlphaFoldDB" id="A0A8E7AW85"/>
<dbReference type="EMBL" id="CP075546">
    <property type="protein sequence ID" value="QVV88762.1"/>
    <property type="molecule type" value="Genomic_DNA"/>
</dbReference>
<dbReference type="KEGG" id="mrtj:KHC33_15840"/>
<dbReference type="GeneID" id="65098686"/>
<organism evidence="1 2">
    <name type="scientific">Methanospirillum purgamenti</name>
    <dbReference type="NCBI Taxonomy" id="2834276"/>
    <lineage>
        <taxon>Archaea</taxon>
        <taxon>Methanobacteriati</taxon>
        <taxon>Methanobacteriota</taxon>
        <taxon>Stenosarchaea group</taxon>
        <taxon>Methanomicrobia</taxon>
        <taxon>Methanomicrobiales</taxon>
        <taxon>Methanospirillaceae</taxon>
        <taxon>Methanospirillum</taxon>
    </lineage>
</organism>
<evidence type="ECO:0000313" key="2">
    <source>
        <dbReference type="Proteomes" id="UP000680656"/>
    </source>
</evidence>
<accession>A0A8E7AW85</accession>
<protein>
    <recommendedName>
        <fullName evidence="3">Nucleotide-binding protein</fullName>
    </recommendedName>
</protein>
<sequence length="120" mass="12713">MFQSQEKLAVAILLLVIVVCLAGTVLLDGMGKEQFSKEYTPGMADGTLVRFEGVIGSVYHAAGGSQILDVSGVSIFIPASVGGIPDIQEGNRIKIIGAIQHWKGKEEILVEEADDITLVS</sequence>
<evidence type="ECO:0000313" key="1">
    <source>
        <dbReference type="EMBL" id="QVV88762.1"/>
    </source>
</evidence>
<gene>
    <name evidence="1" type="ORF">KHC33_15840</name>
</gene>
<proteinExistence type="predicted"/>
<reference evidence="1 2" key="1">
    <citation type="submission" date="2021-05" db="EMBL/GenBank/DDBJ databases">
        <title>A novel Methanospirillum isolate from a pyrite-forming mixed culture.</title>
        <authorList>
            <person name="Bunk B."/>
            <person name="Sproer C."/>
            <person name="Spring S."/>
            <person name="Pester M."/>
        </authorList>
    </citation>
    <scope>NUCLEOTIDE SEQUENCE [LARGE SCALE GENOMIC DNA]</scope>
    <source>
        <strain evidence="1 2">J.3.6.1-F.2.7.3</strain>
    </source>
</reference>
<dbReference type="Proteomes" id="UP000680656">
    <property type="component" value="Chromosome"/>
</dbReference>
<dbReference type="RefSeq" id="WP_214419565.1">
    <property type="nucleotide sequence ID" value="NZ_CP075546.1"/>
</dbReference>
<keyword evidence="2" id="KW-1185">Reference proteome</keyword>